<gene>
    <name evidence="3" type="ORF">M8445_11745</name>
</gene>
<dbReference type="Gene3D" id="3.40.33.10">
    <property type="entry name" value="CAP"/>
    <property type="match status" value="1"/>
</dbReference>
<feature type="signal peptide" evidence="1">
    <location>
        <begin position="1"/>
        <end position="32"/>
    </location>
</feature>
<dbReference type="EMBL" id="CP115165">
    <property type="protein sequence ID" value="WDA58017.1"/>
    <property type="molecule type" value="Genomic_DNA"/>
</dbReference>
<evidence type="ECO:0000259" key="2">
    <source>
        <dbReference type="Pfam" id="PF00188"/>
    </source>
</evidence>
<reference evidence="3 4" key="1">
    <citation type="submission" date="2022-12" db="EMBL/GenBank/DDBJ databases">
        <title>Genome Sequence of Deinococcus aquaticus Type Strain PB314.</title>
        <authorList>
            <person name="Albert C."/>
            <person name="Hill J."/>
            <person name="Boren L."/>
            <person name="Scholz-Ng S."/>
            <person name="Fatema N."/>
            <person name="Grosso R."/>
            <person name="Soboslay E."/>
            <person name="Tuohy J."/>
        </authorList>
    </citation>
    <scope>NUCLEOTIDE SEQUENCE [LARGE SCALE GENOMIC DNA]</scope>
    <source>
        <strain evidence="3 4">PB-314</strain>
    </source>
</reference>
<feature type="domain" description="SCP" evidence="2">
    <location>
        <begin position="45"/>
        <end position="166"/>
    </location>
</feature>
<proteinExistence type="predicted"/>
<organism evidence="3 4">
    <name type="scientific">Deinococcus aquaticus</name>
    <dbReference type="NCBI Taxonomy" id="328692"/>
    <lineage>
        <taxon>Bacteria</taxon>
        <taxon>Thermotogati</taxon>
        <taxon>Deinococcota</taxon>
        <taxon>Deinococci</taxon>
        <taxon>Deinococcales</taxon>
        <taxon>Deinococcaceae</taxon>
        <taxon>Deinococcus</taxon>
    </lineage>
</organism>
<name>A0ABY7UYM4_9DEIO</name>
<accession>A0ABY7UYM4</accession>
<keyword evidence="4" id="KW-1185">Reference proteome</keyword>
<sequence>MLISFFRRSSRPLAALLAFALPVAVLPAAAQAGPSSAETLLITRLNEVRGQGVNCPGSGRRPVAGTLRYTPELAAAARIQAGYMSATGRISHTGQDGSTPKVRAASTGVNAVSVTEIIYMGGGVNPEQAIRWWLNSPEHCFWMNDARYTQVGAAVVQGSRGAAYVMVLSSNSR</sequence>
<evidence type="ECO:0000256" key="1">
    <source>
        <dbReference type="SAM" id="SignalP"/>
    </source>
</evidence>
<dbReference type="InterPro" id="IPR014044">
    <property type="entry name" value="CAP_dom"/>
</dbReference>
<dbReference type="PANTHER" id="PTHR31157">
    <property type="entry name" value="SCP DOMAIN-CONTAINING PROTEIN"/>
    <property type="match status" value="1"/>
</dbReference>
<dbReference type="Pfam" id="PF00188">
    <property type="entry name" value="CAP"/>
    <property type="match status" value="1"/>
</dbReference>
<dbReference type="InterPro" id="IPR035940">
    <property type="entry name" value="CAP_sf"/>
</dbReference>
<keyword evidence="1" id="KW-0732">Signal</keyword>
<dbReference type="PANTHER" id="PTHR31157:SF1">
    <property type="entry name" value="SCP DOMAIN-CONTAINING PROTEIN"/>
    <property type="match status" value="1"/>
</dbReference>
<dbReference type="CDD" id="cd05379">
    <property type="entry name" value="CAP_bacterial"/>
    <property type="match status" value="1"/>
</dbReference>
<dbReference type="Proteomes" id="UP001217044">
    <property type="component" value="Chromosome"/>
</dbReference>
<dbReference type="RefSeq" id="WP_273987939.1">
    <property type="nucleotide sequence ID" value="NZ_BAABQT010000003.1"/>
</dbReference>
<protein>
    <submittedName>
        <fullName evidence="3">CAP domain-containing protein</fullName>
    </submittedName>
</protein>
<feature type="chain" id="PRO_5045505064" evidence="1">
    <location>
        <begin position="33"/>
        <end position="173"/>
    </location>
</feature>
<evidence type="ECO:0000313" key="4">
    <source>
        <dbReference type="Proteomes" id="UP001217044"/>
    </source>
</evidence>
<dbReference type="SUPFAM" id="SSF55797">
    <property type="entry name" value="PR-1-like"/>
    <property type="match status" value="1"/>
</dbReference>
<evidence type="ECO:0000313" key="3">
    <source>
        <dbReference type="EMBL" id="WDA58017.1"/>
    </source>
</evidence>